<evidence type="ECO:0000256" key="4">
    <source>
        <dbReference type="ARBA" id="ARBA00022723"/>
    </source>
</evidence>
<evidence type="ECO:0000256" key="3">
    <source>
        <dbReference type="ARBA" id="ARBA00012925"/>
    </source>
</evidence>
<evidence type="ECO:0000256" key="7">
    <source>
        <dbReference type="ARBA" id="ARBA00048348"/>
    </source>
</evidence>
<protein>
    <recommendedName>
        <fullName evidence="3">carbonic anhydrase</fullName>
        <ecNumber evidence="3">4.2.1.1</ecNumber>
    </recommendedName>
</protein>
<evidence type="ECO:0000256" key="2">
    <source>
        <dbReference type="ARBA" id="ARBA00006217"/>
    </source>
</evidence>
<evidence type="ECO:0000313" key="10">
    <source>
        <dbReference type="Proteomes" id="UP001164965"/>
    </source>
</evidence>
<comment type="function">
    <text evidence="6">Catalyzes the reversible hydration of carbon dioxide to form bicarbonate.</text>
</comment>
<reference evidence="9" key="1">
    <citation type="submission" date="2022-10" db="EMBL/GenBank/DDBJ databases">
        <title>Rhodococcus sp.75.</title>
        <authorList>
            <person name="Sun M."/>
        </authorList>
    </citation>
    <scope>NUCLEOTIDE SEQUENCE</scope>
    <source>
        <strain evidence="9">75</strain>
    </source>
</reference>
<accession>A0ABY6NYE6</accession>
<keyword evidence="10" id="KW-1185">Reference proteome</keyword>
<evidence type="ECO:0000256" key="5">
    <source>
        <dbReference type="ARBA" id="ARBA00022833"/>
    </source>
</evidence>
<dbReference type="EC" id="4.2.1.1" evidence="3"/>
<dbReference type="InterPro" id="IPR036874">
    <property type="entry name" value="Carbonic_anhydrase_sf"/>
</dbReference>
<dbReference type="InterPro" id="IPR001765">
    <property type="entry name" value="Carbonic_anhydrase"/>
</dbReference>
<feature type="compositionally biased region" description="Basic and acidic residues" evidence="8">
    <location>
        <begin position="1"/>
        <end position="19"/>
    </location>
</feature>
<dbReference type="Pfam" id="PF00484">
    <property type="entry name" value="Pro_CA"/>
    <property type="match status" value="1"/>
</dbReference>
<comment type="cofactor">
    <cofactor evidence="1">
        <name>Zn(2+)</name>
        <dbReference type="ChEBI" id="CHEBI:29105"/>
    </cofactor>
</comment>
<organism evidence="9 10">
    <name type="scientific">Rhodococcus antarcticus</name>
    <dbReference type="NCBI Taxonomy" id="2987751"/>
    <lineage>
        <taxon>Bacteria</taxon>
        <taxon>Bacillati</taxon>
        <taxon>Actinomycetota</taxon>
        <taxon>Actinomycetes</taxon>
        <taxon>Mycobacteriales</taxon>
        <taxon>Nocardiaceae</taxon>
        <taxon>Rhodococcus</taxon>
    </lineage>
</organism>
<comment type="catalytic activity">
    <reaction evidence="7">
        <text>hydrogencarbonate + H(+) = CO2 + H2O</text>
        <dbReference type="Rhea" id="RHEA:10748"/>
        <dbReference type="ChEBI" id="CHEBI:15377"/>
        <dbReference type="ChEBI" id="CHEBI:15378"/>
        <dbReference type="ChEBI" id="CHEBI:16526"/>
        <dbReference type="ChEBI" id="CHEBI:17544"/>
        <dbReference type="EC" id="4.2.1.1"/>
    </reaction>
</comment>
<sequence length="164" mass="18168">MSVAEFVERNSRRGDHGADLSELPVAPSMRASIVTCMDSRMDMYDLFGLKPGEAHVLRNGGGIVTDDVIRSLSISQFRLGTTEILLAQHTGCGMSTMTDDEYKNDLLGFSGLTPTWSVESFTDVDESVRQGMMRIRRSPFLKHHLVLRGFVVDLANGGLLREVF</sequence>
<keyword evidence="5" id="KW-0862">Zinc</keyword>
<feature type="region of interest" description="Disordered" evidence="8">
    <location>
        <begin position="1"/>
        <end position="21"/>
    </location>
</feature>
<dbReference type="SMART" id="SM00947">
    <property type="entry name" value="Pro_CA"/>
    <property type="match status" value="1"/>
</dbReference>
<dbReference type="Gene3D" id="3.40.1050.10">
    <property type="entry name" value="Carbonic anhydrase"/>
    <property type="match status" value="1"/>
</dbReference>
<evidence type="ECO:0000313" key="9">
    <source>
        <dbReference type="EMBL" id="UZJ24407.1"/>
    </source>
</evidence>
<dbReference type="RefSeq" id="WP_265382514.1">
    <property type="nucleotide sequence ID" value="NZ_CP110615.1"/>
</dbReference>
<evidence type="ECO:0000256" key="8">
    <source>
        <dbReference type="SAM" id="MobiDB-lite"/>
    </source>
</evidence>
<comment type="similarity">
    <text evidence="2">Belongs to the beta-class carbonic anhydrase family.</text>
</comment>
<dbReference type="CDD" id="cd03379">
    <property type="entry name" value="beta_CA_cladeD"/>
    <property type="match status" value="1"/>
</dbReference>
<dbReference type="PANTHER" id="PTHR43175">
    <property type="entry name" value="CARBONIC ANHYDRASE"/>
    <property type="match status" value="1"/>
</dbReference>
<proteinExistence type="inferred from homology"/>
<dbReference type="PANTHER" id="PTHR43175:SF3">
    <property type="entry name" value="CARBON DISULFIDE HYDROLASE"/>
    <property type="match status" value="1"/>
</dbReference>
<evidence type="ECO:0000256" key="6">
    <source>
        <dbReference type="ARBA" id="ARBA00024993"/>
    </source>
</evidence>
<dbReference type="SUPFAM" id="SSF53056">
    <property type="entry name" value="beta-carbonic anhydrase, cab"/>
    <property type="match status" value="1"/>
</dbReference>
<keyword evidence="4" id="KW-0479">Metal-binding</keyword>
<name>A0ABY6NYE6_9NOCA</name>
<dbReference type="Proteomes" id="UP001164965">
    <property type="component" value="Chromosome"/>
</dbReference>
<dbReference type="EMBL" id="CP110615">
    <property type="protein sequence ID" value="UZJ24407.1"/>
    <property type="molecule type" value="Genomic_DNA"/>
</dbReference>
<evidence type="ECO:0000256" key="1">
    <source>
        <dbReference type="ARBA" id="ARBA00001947"/>
    </source>
</evidence>
<gene>
    <name evidence="9" type="ORF">RHODO2019_14850</name>
</gene>